<dbReference type="GO" id="GO:0005886">
    <property type="term" value="C:plasma membrane"/>
    <property type="evidence" value="ECO:0007669"/>
    <property type="project" value="UniProtKB-SubCell"/>
</dbReference>
<feature type="transmembrane region" description="Helical" evidence="8">
    <location>
        <begin position="46"/>
        <end position="65"/>
    </location>
</feature>
<dbReference type="PANTHER" id="PTHR34979">
    <property type="entry name" value="INNER MEMBRANE PROTEIN YGAZ"/>
    <property type="match status" value="1"/>
</dbReference>
<feature type="transmembrane region" description="Helical" evidence="8">
    <location>
        <begin position="16"/>
        <end position="34"/>
    </location>
</feature>
<sequence>MRDSIEKGIWVRGAKAIWPICVGYFPLGLAFGVLAEKAGLSGMHIFFMSSLVFAGSGQFIAVSMIDAGASVLAVMMTTFMVNLRHLLMSSSLAVWYRGQSRRRLSLLACFIVDETFAVNTSRLKSGDWPLGAAIVASFLAYAAWVGSTVLGGIFGRFIAPSAFGIDYAMIAMFICLLVFQLNGLIYIISGLAAAVAGTIAALWIPGNAFIVVGAVAGASVGLLLKRMARMQGEWVKGKDEF</sequence>
<evidence type="ECO:0000256" key="4">
    <source>
        <dbReference type="ARBA" id="ARBA00022475"/>
    </source>
</evidence>
<keyword evidence="3" id="KW-0813">Transport</keyword>
<evidence type="ECO:0000256" key="7">
    <source>
        <dbReference type="ARBA" id="ARBA00023136"/>
    </source>
</evidence>
<keyword evidence="7 8" id="KW-0472">Membrane</keyword>
<evidence type="ECO:0000256" key="1">
    <source>
        <dbReference type="ARBA" id="ARBA00004651"/>
    </source>
</evidence>
<feature type="transmembrane region" description="Helical" evidence="8">
    <location>
        <begin position="210"/>
        <end position="228"/>
    </location>
</feature>
<comment type="subcellular location">
    <subcellularLocation>
        <location evidence="1">Cell membrane</location>
        <topology evidence="1">Multi-pass membrane protein</topology>
    </subcellularLocation>
</comment>
<keyword evidence="6 8" id="KW-1133">Transmembrane helix</keyword>
<dbReference type="OrthoDB" id="9803444at2"/>
<evidence type="ECO:0000256" key="5">
    <source>
        <dbReference type="ARBA" id="ARBA00022692"/>
    </source>
</evidence>
<dbReference type="EMBL" id="VDMB01000011">
    <property type="protein sequence ID" value="TYT74500.1"/>
    <property type="molecule type" value="Genomic_DNA"/>
</dbReference>
<evidence type="ECO:0000256" key="3">
    <source>
        <dbReference type="ARBA" id="ARBA00022448"/>
    </source>
</evidence>
<evidence type="ECO:0000256" key="6">
    <source>
        <dbReference type="ARBA" id="ARBA00022989"/>
    </source>
</evidence>
<protein>
    <submittedName>
        <fullName evidence="9">AzlC family ABC transporter permease</fullName>
    </submittedName>
</protein>
<dbReference type="InterPro" id="IPR011606">
    <property type="entry name" value="Brnchd-chn_aa_trnsp_permease"/>
</dbReference>
<name>A0A5S5MFN0_9BACT</name>
<keyword evidence="4" id="KW-1003">Cell membrane</keyword>
<gene>
    <name evidence="9" type="ORF">FIM25_09735</name>
</gene>
<evidence type="ECO:0000313" key="9">
    <source>
        <dbReference type="EMBL" id="TYT74500.1"/>
    </source>
</evidence>
<keyword evidence="10" id="KW-1185">Reference proteome</keyword>
<dbReference type="PANTHER" id="PTHR34979:SF1">
    <property type="entry name" value="INNER MEMBRANE PROTEIN YGAZ"/>
    <property type="match status" value="1"/>
</dbReference>
<evidence type="ECO:0000256" key="2">
    <source>
        <dbReference type="ARBA" id="ARBA00010735"/>
    </source>
</evidence>
<feature type="transmembrane region" description="Helical" evidence="8">
    <location>
        <begin position="130"/>
        <end position="151"/>
    </location>
</feature>
<dbReference type="GO" id="GO:1903785">
    <property type="term" value="P:L-valine transmembrane transport"/>
    <property type="evidence" value="ECO:0007669"/>
    <property type="project" value="TreeGrafter"/>
</dbReference>
<comment type="caution">
    <text evidence="9">The sequence shown here is derived from an EMBL/GenBank/DDBJ whole genome shotgun (WGS) entry which is preliminary data.</text>
</comment>
<evidence type="ECO:0000256" key="8">
    <source>
        <dbReference type="SAM" id="Phobius"/>
    </source>
</evidence>
<dbReference type="AlphaFoldDB" id="A0A5S5MFN0"/>
<keyword evidence="5 8" id="KW-0812">Transmembrane</keyword>
<evidence type="ECO:0000313" key="10">
    <source>
        <dbReference type="Proteomes" id="UP000321899"/>
    </source>
</evidence>
<dbReference type="Proteomes" id="UP000321899">
    <property type="component" value="Unassembled WGS sequence"/>
</dbReference>
<organism evidence="9 10">
    <name type="scientific">Desulfobotulus mexicanus</name>
    <dbReference type="NCBI Taxonomy" id="2586642"/>
    <lineage>
        <taxon>Bacteria</taxon>
        <taxon>Pseudomonadati</taxon>
        <taxon>Thermodesulfobacteriota</taxon>
        <taxon>Desulfobacteria</taxon>
        <taxon>Desulfobacterales</taxon>
        <taxon>Desulfobacteraceae</taxon>
        <taxon>Desulfobotulus</taxon>
    </lineage>
</organism>
<dbReference type="Pfam" id="PF03591">
    <property type="entry name" value="AzlC"/>
    <property type="match status" value="1"/>
</dbReference>
<accession>A0A5S5MFN0</accession>
<proteinExistence type="inferred from homology"/>
<reference evidence="9 10" key="1">
    <citation type="submission" date="2019-06" db="EMBL/GenBank/DDBJ databases">
        <title>Desulfobotulus mexicanus sp. nov., a novel sulfate-reducing bacterium isolated from the sediment of an alkaline crater lake in Mexico.</title>
        <authorList>
            <person name="Hirschler-Rea A."/>
        </authorList>
    </citation>
    <scope>NUCLEOTIDE SEQUENCE [LARGE SCALE GENOMIC DNA]</scope>
    <source>
        <strain evidence="9 10">PAR22N</strain>
    </source>
</reference>
<comment type="similarity">
    <text evidence="2">Belongs to the AzlC family.</text>
</comment>
<feature type="transmembrane region" description="Helical" evidence="8">
    <location>
        <begin position="157"/>
        <end position="179"/>
    </location>
</feature>
<feature type="transmembrane region" description="Helical" evidence="8">
    <location>
        <begin position="71"/>
        <end position="96"/>
    </location>
</feature>